<organism evidence="3 4">
    <name type="scientific">Dimargaris cristalligena</name>
    <dbReference type="NCBI Taxonomy" id="215637"/>
    <lineage>
        <taxon>Eukaryota</taxon>
        <taxon>Fungi</taxon>
        <taxon>Fungi incertae sedis</taxon>
        <taxon>Zoopagomycota</taxon>
        <taxon>Kickxellomycotina</taxon>
        <taxon>Dimargaritomycetes</taxon>
        <taxon>Dimargaritales</taxon>
        <taxon>Dimargaritaceae</taxon>
        <taxon>Dimargaris</taxon>
    </lineage>
</organism>
<dbReference type="AlphaFoldDB" id="A0A4V1J3U7"/>
<evidence type="ECO:0000256" key="2">
    <source>
        <dbReference type="SAM" id="SignalP"/>
    </source>
</evidence>
<evidence type="ECO:0000256" key="1">
    <source>
        <dbReference type="SAM" id="MobiDB-lite"/>
    </source>
</evidence>
<keyword evidence="2" id="KW-0732">Signal</keyword>
<accession>A0A4V1J3U7</accession>
<evidence type="ECO:0000313" key="4">
    <source>
        <dbReference type="Proteomes" id="UP000268162"/>
    </source>
</evidence>
<feature type="region of interest" description="Disordered" evidence="1">
    <location>
        <begin position="30"/>
        <end position="89"/>
    </location>
</feature>
<dbReference type="EMBL" id="ML004071">
    <property type="protein sequence ID" value="RKP33299.1"/>
    <property type="molecule type" value="Genomic_DNA"/>
</dbReference>
<protein>
    <recommendedName>
        <fullName evidence="5">F-box domain-containing protein</fullName>
    </recommendedName>
</protein>
<evidence type="ECO:0008006" key="5">
    <source>
        <dbReference type="Google" id="ProtNLM"/>
    </source>
</evidence>
<sequence length="490" mass="55964">MTRHFVSIPLLSLALLHSIACLPGSSMDWEPSNERSAVADETPSSLPASPSASLPLNLPPRSFWANPGNGREASGHEEPHAVKSQQGTGLSKISGIPLEINNMIGKDLNSEERFCLSVTCRALNGLAKNFDVKTAAKELTNQLIDDTINSRDIQRLLPVQLASSVLLDSWFRNHREANDRMERSHRFNSEYYKRGKVYSAAEWNSFRDRLATTLKPFHTNLQTIENEWGYIRYQKLDPRERMTLFPLVEILATQSVANIHKILVNLYQSTIDLETIYTALDFYKDESIRTLTSEVKAQYGLDSQRVLHNAVVQEPLWGAIAVLAARGEFTKLKDLAEITVPNSQFFSQDIAQFIGFLLLEYGPMEHYVWAKRLLLYRSYNQSMARLFGFTKAVRAFPDDQSIAQPHLIRSYQDVSAFGHVHFYRETAEDRKPQLAFRVHRPTATKMLRLEQMDPLKIQWLSQDKTHELLLKDGLANRFNWDQIMGAPQNE</sequence>
<proteinExistence type="predicted"/>
<dbReference type="Proteomes" id="UP000268162">
    <property type="component" value="Unassembled WGS sequence"/>
</dbReference>
<feature type="chain" id="PRO_5020608372" description="F-box domain-containing protein" evidence="2">
    <location>
        <begin position="22"/>
        <end position="490"/>
    </location>
</feature>
<evidence type="ECO:0000313" key="3">
    <source>
        <dbReference type="EMBL" id="RKP33299.1"/>
    </source>
</evidence>
<reference evidence="4" key="1">
    <citation type="journal article" date="2018" name="Nat. Microbiol.">
        <title>Leveraging single-cell genomics to expand the fungal tree of life.</title>
        <authorList>
            <person name="Ahrendt S.R."/>
            <person name="Quandt C.A."/>
            <person name="Ciobanu D."/>
            <person name="Clum A."/>
            <person name="Salamov A."/>
            <person name="Andreopoulos B."/>
            <person name="Cheng J.F."/>
            <person name="Woyke T."/>
            <person name="Pelin A."/>
            <person name="Henrissat B."/>
            <person name="Reynolds N.K."/>
            <person name="Benny G.L."/>
            <person name="Smith M.E."/>
            <person name="James T.Y."/>
            <person name="Grigoriev I.V."/>
        </authorList>
    </citation>
    <scope>NUCLEOTIDE SEQUENCE [LARGE SCALE GENOMIC DNA]</scope>
    <source>
        <strain evidence="4">RSA 468</strain>
    </source>
</reference>
<keyword evidence="4" id="KW-1185">Reference proteome</keyword>
<gene>
    <name evidence="3" type="ORF">BJ085DRAFT_35956</name>
</gene>
<name>A0A4V1J3U7_9FUNG</name>
<feature type="signal peptide" evidence="2">
    <location>
        <begin position="1"/>
        <end position="21"/>
    </location>
</feature>
<feature type="compositionally biased region" description="Low complexity" evidence="1">
    <location>
        <begin position="43"/>
        <end position="62"/>
    </location>
</feature>